<keyword evidence="4" id="KW-1185">Reference proteome</keyword>
<dbReference type="InterPro" id="IPR023696">
    <property type="entry name" value="Ureohydrolase_dom_sf"/>
</dbReference>
<dbReference type="SUPFAM" id="SSF52768">
    <property type="entry name" value="Arginase/deacetylase"/>
    <property type="match status" value="1"/>
</dbReference>
<feature type="region of interest" description="Disordered" evidence="2">
    <location>
        <begin position="346"/>
        <end position="389"/>
    </location>
</feature>
<evidence type="ECO:0000313" key="4">
    <source>
        <dbReference type="Proteomes" id="UP000249619"/>
    </source>
</evidence>
<evidence type="ECO:0000256" key="2">
    <source>
        <dbReference type="SAM" id="MobiDB-lite"/>
    </source>
</evidence>
<evidence type="ECO:0000256" key="1">
    <source>
        <dbReference type="PROSITE-ProRule" id="PRU00742"/>
    </source>
</evidence>
<protein>
    <submittedName>
        <fullName evidence="3">Dna-(Apurinic or apyrimidinic site) lyase</fullName>
    </submittedName>
</protein>
<dbReference type="GO" id="GO:0046872">
    <property type="term" value="F:metal ion binding"/>
    <property type="evidence" value="ECO:0007669"/>
    <property type="project" value="InterPro"/>
</dbReference>
<reference evidence="4" key="1">
    <citation type="submission" date="2018-05" db="EMBL/GenBank/DDBJ databases">
        <title>Draft genome sequence of Stemphylium lycopersici strain CIDEFI 213.</title>
        <authorList>
            <person name="Medina R."/>
            <person name="Franco M.E.E."/>
            <person name="Lucentini C.G."/>
            <person name="Saparrat M.C.N."/>
            <person name="Balatti P.A."/>
        </authorList>
    </citation>
    <scope>NUCLEOTIDE SEQUENCE [LARGE SCALE GENOMIC DNA]</scope>
    <source>
        <strain evidence="4">CIDEFI 213</strain>
    </source>
</reference>
<dbReference type="InterPro" id="IPR053178">
    <property type="entry name" value="Osmoadaptation_assoc"/>
</dbReference>
<dbReference type="EMBL" id="QGDH01000099">
    <property type="protein sequence ID" value="RAR07581.1"/>
    <property type="molecule type" value="Genomic_DNA"/>
</dbReference>
<feature type="region of interest" description="Disordered" evidence="2">
    <location>
        <begin position="284"/>
        <end position="318"/>
    </location>
</feature>
<dbReference type="PANTHER" id="PTHR38111">
    <property type="entry name" value="ZN(2)-C6 FUNGAL-TYPE DOMAIN-CONTAINING PROTEIN-RELATED"/>
    <property type="match status" value="1"/>
</dbReference>
<comment type="similarity">
    <text evidence="1">Belongs to the arginase family.</text>
</comment>
<accession>A0A364MYW5</accession>
<dbReference type="STRING" id="183478.A0A364MYW5"/>
<dbReference type="CDD" id="cd09999">
    <property type="entry name" value="Arginase-like_1"/>
    <property type="match status" value="1"/>
</dbReference>
<name>A0A364MYW5_STELY</name>
<dbReference type="Proteomes" id="UP000249619">
    <property type="component" value="Unassembled WGS sequence"/>
</dbReference>
<dbReference type="AlphaFoldDB" id="A0A364MYW5"/>
<gene>
    <name evidence="3" type="ORF">DDE83_006447</name>
</gene>
<dbReference type="InterPro" id="IPR006035">
    <property type="entry name" value="Ureohydrolase"/>
</dbReference>
<organism evidence="3 4">
    <name type="scientific">Stemphylium lycopersici</name>
    <name type="common">Tomato gray leaf spot disease fungus</name>
    <name type="synonym">Thyrospora lycopersici</name>
    <dbReference type="NCBI Taxonomy" id="183478"/>
    <lineage>
        <taxon>Eukaryota</taxon>
        <taxon>Fungi</taxon>
        <taxon>Dikarya</taxon>
        <taxon>Ascomycota</taxon>
        <taxon>Pezizomycotina</taxon>
        <taxon>Dothideomycetes</taxon>
        <taxon>Pleosporomycetidae</taxon>
        <taxon>Pleosporales</taxon>
        <taxon>Pleosporineae</taxon>
        <taxon>Pleosporaceae</taxon>
        <taxon>Stemphylium</taxon>
    </lineage>
</organism>
<dbReference type="Pfam" id="PF00491">
    <property type="entry name" value="Arginase"/>
    <property type="match status" value="1"/>
</dbReference>
<proteinExistence type="inferred from homology"/>
<evidence type="ECO:0000313" key="3">
    <source>
        <dbReference type="EMBL" id="RAR07581.1"/>
    </source>
</evidence>
<dbReference type="GO" id="GO:0016829">
    <property type="term" value="F:lyase activity"/>
    <property type="evidence" value="ECO:0007669"/>
    <property type="project" value="UniProtKB-KW"/>
</dbReference>
<dbReference type="Gene3D" id="3.40.800.10">
    <property type="entry name" value="Ureohydrolase domain"/>
    <property type="match status" value="1"/>
</dbReference>
<dbReference type="PROSITE" id="PS51409">
    <property type="entry name" value="ARGINASE_2"/>
    <property type="match status" value="1"/>
</dbReference>
<keyword evidence="3" id="KW-0456">Lyase</keyword>
<dbReference type="PANTHER" id="PTHR38111:SF6">
    <property type="entry name" value="FINGER DOMAIN PROTEIN, PUTATIVE (AFU_ORTHOLOGUE AFUA_8G01940)-RELATED"/>
    <property type="match status" value="1"/>
</dbReference>
<comment type="caution">
    <text evidence="3">The sequence shown here is derived from an EMBL/GenBank/DDBJ whole genome shotgun (WGS) entry which is preliminary data.</text>
</comment>
<sequence length="850" mass="94222">MPATSITIVFSPYHVGLRDHRVGDGPNRIRKLGLVERLQELGVKVHIDEIPPVDDFEGEIGRSFEILRRTSLAVAKAKAANSFPLVLSGNCMASVGAACGLGVKDLKFIYFDAHDDMDTPSTNKNGYFDAMGLSMLAGKSWHWHTEQIPGYAPMNYDKRFLYVGLRDVDDVQRKTVAEAGADVIWGDAEKHVDFAGELSKHLEQRNLSPALVHLDLDVLDEKVGKVNGFESSGGLQEEDLIQSPNLSEQMIRQTTPTIESLPTDVLTALDKCVNFKAWSASQKVQGASSAGEGRLNGKACPGPPARHTFRDLGPRLNPRSTSYVVEEASTPPEQQENRLTQLNEKYAENGSVTHKFRISQSGPTNRKRSPRSTSASLSPPKSPLPRYPSLSQDQQLAHALIAATRTGSTGHRMSVFGGFIQEVPARIGHNAALDAAVTVLVNVHTCLVYKKTANEIVSPELYIRAIKMLQTCLEHPKLGLSPETLCASVLLGLVEAFAGPRTGNRYLTHVGGAGRLMELQGPDRYHDTFTKEILRFNRGGIIITCMYERKPCFLASPGWREIAFDKTGLGFDDCLNTDLMQYMAELPGIFNELKELGDQYVFQPSHTMNFNLSSSGASYKSLSGTPSSLGFSTDSFDEVDFLDELQPIDASYRVDPTIHACPYDPARAALLYKVRNLREALRILGGHMDEKLRNGTVVSETVPREKGSPMHTTYHFSNWRDMTAYNCFWSVVILTNKVLMRLLPPFDRTVYELQSECRAIALEICKTWEDAWASRPIGAFHTGLSFVVAYEYCTTEVQEWIIKGLNSLLDYQQVDAFRWSDEVITHMSSKLAGEGPDLAFSNIRVSEDAT</sequence>